<keyword evidence="3" id="KW-1185">Reference proteome</keyword>
<proteinExistence type="predicted"/>
<dbReference type="EMBL" id="KQ996036">
    <property type="protein sequence ID" value="KZV45580.1"/>
    <property type="molecule type" value="Genomic_DNA"/>
</dbReference>
<feature type="region of interest" description="Disordered" evidence="1">
    <location>
        <begin position="1"/>
        <end position="27"/>
    </location>
</feature>
<evidence type="ECO:0000313" key="2">
    <source>
        <dbReference type="EMBL" id="KZV45580.1"/>
    </source>
</evidence>
<feature type="compositionally biased region" description="Polar residues" evidence="1">
    <location>
        <begin position="1"/>
        <end position="18"/>
    </location>
</feature>
<dbReference type="Proteomes" id="UP000250235">
    <property type="component" value="Unassembled WGS sequence"/>
</dbReference>
<sequence length="50" mass="5218">MKKATGTDNQTSLVSQTPPEFGFSPSSPLIEPEIIQIISIASPTGELSAT</sequence>
<organism evidence="2 3">
    <name type="scientific">Dorcoceras hygrometricum</name>
    <dbReference type="NCBI Taxonomy" id="472368"/>
    <lineage>
        <taxon>Eukaryota</taxon>
        <taxon>Viridiplantae</taxon>
        <taxon>Streptophyta</taxon>
        <taxon>Embryophyta</taxon>
        <taxon>Tracheophyta</taxon>
        <taxon>Spermatophyta</taxon>
        <taxon>Magnoliopsida</taxon>
        <taxon>eudicotyledons</taxon>
        <taxon>Gunneridae</taxon>
        <taxon>Pentapetalae</taxon>
        <taxon>asterids</taxon>
        <taxon>lamiids</taxon>
        <taxon>Lamiales</taxon>
        <taxon>Gesneriaceae</taxon>
        <taxon>Didymocarpoideae</taxon>
        <taxon>Trichosporeae</taxon>
        <taxon>Loxocarpinae</taxon>
        <taxon>Dorcoceras</taxon>
    </lineage>
</organism>
<reference evidence="2 3" key="1">
    <citation type="journal article" date="2015" name="Proc. Natl. Acad. Sci. U.S.A.">
        <title>The resurrection genome of Boea hygrometrica: A blueprint for survival of dehydration.</title>
        <authorList>
            <person name="Xiao L."/>
            <person name="Yang G."/>
            <person name="Zhang L."/>
            <person name="Yang X."/>
            <person name="Zhao S."/>
            <person name="Ji Z."/>
            <person name="Zhou Q."/>
            <person name="Hu M."/>
            <person name="Wang Y."/>
            <person name="Chen M."/>
            <person name="Xu Y."/>
            <person name="Jin H."/>
            <person name="Xiao X."/>
            <person name="Hu G."/>
            <person name="Bao F."/>
            <person name="Hu Y."/>
            <person name="Wan P."/>
            <person name="Li L."/>
            <person name="Deng X."/>
            <person name="Kuang T."/>
            <person name="Xiang C."/>
            <person name="Zhu J.K."/>
            <person name="Oliver M.J."/>
            <person name="He Y."/>
        </authorList>
    </citation>
    <scope>NUCLEOTIDE SEQUENCE [LARGE SCALE GENOMIC DNA]</scope>
    <source>
        <strain evidence="3">cv. XS01</strain>
    </source>
</reference>
<evidence type="ECO:0000313" key="3">
    <source>
        <dbReference type="Proteomes" id="UP000250235"/>
    </source>
</evidence>
<evidence type="ECO:0000256" key="1">
    <source>
        <dbReference type="SAM" id="MobiDB-lite"/>
    </source>
</evidence>
<protein>
    <submittedName>
        <fullName evidence="2">Uncharacterized protein</fullName>
    </submittedName>
</protein>
<dbReference type="AlphaFoldDB" id="A0A2Z7CET7"/>
<name>A0A2Z7CET7_9LAMI</name>
<accession>A0A2Z7CET7</accession>
<gene>
    <name evidence="2" type="ORF">F511_27190</name>
</gene>